<proteinExistence type="predicted"/>
<keyword evidence="3" id="KW-1185">Reference proteome</keyword>
<reference evidence="2 3" key="1">
    <citation type="submission" date="2015-12" db="EMBL/GenBank/DDBJ databases">
        <title>The genome of Folsomia candida.</title>
        <authorList>
            <person name="Faddeeva A."/>
            <person name="Derks M.F."/>
            <person name="Anvar Y."/>
            <person name="Smit S."/>
            <person name="Van Straalen N."/>
            <person name="Roelofs D."/>
        </authorList>
    </citation>
    <scope>NUCLEOTIDE SEQUENCE [LARGE SCALE GENOMIC DNA]</scope>
    <source>
        <strain evidence="2 3">VU population</strain>
        <tissue evidence="2">Whole body</tissue>
    </source>
</reference>
<keyword evidence="1" id="KW-1133">Transmembrane helix</keyword>
<evidence type="ECO:0000256" key="1">
    <source>
        <dbReference type="SAM" id="Phobius"/>
    </source>
</evidence>
<dbReference type="AlphaFoldDB" id="A0A226DHD4"/>
<sequence>MTIKEHFPCDNSIPSTCKWVAYYHLVFAIGGLIGLTFYTINTRTPLLRATETYWNQTSQAGGSYNFHSESSETSTDLWNINPALPVVPLMLVWVKNVEIFLQGVNSVGI</sequence>
<protein>
    <submittedName>
        <fullName evidence="2">Uncharacterized protein</fullName>
    </submittedName>
</protein>
<dbReference type="Proteomes" id="UP000198287">
    <property type="component" value="Unassembled WGS sequence"/>
</dbReference>
<keyword evidence="1" id="KW-0812">Transmembrane</keyword>
<organism evidence="2 3">
    <name type="scientific">Folsomia candida</name>
    <name type="common">Springtail</name>
    <dbReference type="NCBI Taxonomy" id="158441"/>
    <lineage>
        <taxon>Eukaryota</taxon>
        <taxon>Metazoa</taxon>
        <taxon>Ecdysozoa</taxon>
        <taxon>Arthropoda</taxon>
        <taxon>Hexapoda</taxon>
        <taxon>Collembola</taxon>
        <taxon>Entomobryomorpha</taxon>
        <taxon>Isotomoidea</taxon>
        <taxon>Isotomidae</taxon>
        <taxon>Proisotominae</taxon>
        <taxon>Folsomia</taxon>
    </lineage>
</organism>
<gene>
    <name evidence="2" type="ORF">Fcan01_20936</name>
</gene>
<evidence type="ECO:0000313" key="3">
    <source>
        <dbReference type="Proteomes" id="UP000198287"/>
    </source>
</evidence>
<evidence type="ECO:0000313" key="2">
    <source>
        <dbReference type="EMBL" id="OXA44264.1"/>
    </source>
</evidence>
<keyword evidence="1" id="KW-0472">Membrane</keyword>
<name>A0A226DHD4_FOLCA</name>
<feature type="transmembrane region" description="Helical" evidence="1">
    <location>
        <begin position="20"/>
        <end position="40"/>
    </location>
</feature>
<dbReference type="EMBL" id="LNIX01000019">
    <property type="protein sequence ID" value="OXA44264.1"/>
    <property type="molecule type" value="Genomic_DNA"/>
</dbReference>
<accession>A0A226DHD4</accession>
<comment type="caution">
    <text evidence="2">The sequence shown here is derived from an EMBL/GenBank/DDBJ whole genome shotgun (WGS) entry which is preliminary data.</text>
</comment>